<gene>
    <name evidence="2" type="ORF">RDB_LOCUS21804</name>
</gene>
<feature type="compositionally biased region" description="Polar residues" evidence="1">
    <location>
        <begin position="1"/>
        <end position="24"/>
    </location>
</feature>
<dbReference type="Proteomes" id="UP000663850">
    <property type="component" value="Unassembled WGS sequence"/>
</dbReference>
<comment type="caution">
    <text evidence="2">The sequence shown here is derived from an EMBL/GenBank/DDBJ whole genome shotgun (WGS) entry which is preliminary data.</text>
</comment>
<feature type="region of interest" description="Disordered" evidence="1">
    <location>
        <begin position="201"/>
        <end position="225"/>
    </location>
</feature>
<organism evidence="2 3">
    <name type="scientific">Rhizoctonia solani</name>
    <dbReference type="NCBI Taxonomy" id="456999"/>
    <lineage>
        <taxon>Eukaryota</taxon>
        <taxon>Fungi</taxon>
        <taxon>Dikarya</taxon>
        <taxon>Basidiomycota</taxon>
        <taxon>Agaricomycotina</taxon>
        <taxon>Agaricomycetes</taxon>
        <taxon>Cantharellales</taxon>
        <taxon>Ceratobasidiaceae</taxon>
        <taxon>Rhizoctonia</taxon>
    </lineage>
</organism>
<sequence length="225" mass="25377">MPESSPPGSATGNMLPATISQSRPTKGPYEPPSEALVRTLQTTVRYSGKVWWNEWIGDPFLSKKGTPNGGAKGWLRRKFVAYWWLDNMPGVDISDQDKLWYFDGTKIGGQIYTYVNNSSVRNTGGRDPNGLGASKDEPVIKQRTFGHDFWRREHRDKYDEAVEEWKKKHDGKEPNFGDLRKISFDAFVALPEVEKEPWNAKAKEALEASQSQAGAPLPSSFERAK</sequence>
<protein>
    <submittedName>
        <fullName evidence="2">Uncharacterized protein</fullName>
    </submittedName>
</protein>
<name>A0A8H2XYE6_9AGAM</name>
<reference evidence="2" key="1">
    <citation type="submission" date="2021-01" db="EMBL/GenBank/DDBJ databases">
        <authorList>
            <person name="Kaushik A."/>
        </authorList>
    </citation>
    <scope>NUCLEOTIDE SEQUENCE</scope>
    <source>
        <strain evidence="2">Type strain: AG8-Rh-89/</strain>
    </source>
</reference>
<feature type="region of interest" description="Disordered" evidence="1">
    <location>
        <begin position="1"/>
        <end position="33"/>
    </location>
</feature>
<proteinExistence type="predicted"/>
<evidence type="ECO:0000313" key="2">
    <source>
        <dbReference type="EMBL" id="CAE6433744.1"/>
    </source>
</evidence>
<dbReference type="EMBL" id="CAJMWZ010001253">
    <property type="protein sequence ID" value="CAE6433744.1"/>
    <property type="molecule type" value="Genomic_DNA"/>
</dbReference>
<dbReference type="AlphaFoldDB" id="A0A8H2XYE6"/>
<evidence type="ECO:0000256" key="1">
    <source>
        <dbReference type="SAM" id="MobiDB-lite"/>
    </source>
</evidence>
<accession>A0A8H2XYE6</accession>
<evidence type="ECO:0000313" key="3">
    <source>
        <dbReference type="Proteomes" id="UP000663850"/>
    </source>
</evidence>